<evidence type="ECO:0000313" key="1">
    <source>
        <dbReference type="EMBL" id="MPC57968.1"/>
    </source>
</evidence>
<name>A0A5B7GLT3_PORTR</name>
<organism evidence="1 2">
    <name type="scientific">Portunus trituberculatus</name>
    <name type="common">Swimming crab</name>
    <name type="synonym">Neptunus trituberculatus</name>
    <dbReference type="NCBI Taxonomy" id="210409"/>
    <lineage>
        <taxon>Eukaryota</taxon>
        <taxon>Metazoa</taxon>
        <taxon>Ecdysozoa</taxon>
        <taxon>Arthropoda</taxon>
        <taxon>Crustacea</taxon>
        <taxon>Multicrustacea</taxon>
        <taxon>Malacostraca</taxon>
        <taxon>Eumalacostraca</taxon>
        <taxon>Eucarida</taxon>
        <taxon>Decapoda</taxon>
        <taxon>Pleocyemata</taxon>
        <taxon>Brachyura</taxon>
        <taxon>Eubrachyura</taxon>
        <taxon>Portunoidea</taxon>
        <taxon>Portunidae</taxon>
        <taxon>Portuninae</taxon>
        <taxon>Portunus</taxon>
    </lineage>
</organism>
<dbReference type="EMBL" id="VSRR010015236">
    <property type="protein sequence ID" value="MPC57968.1"/>
    <property type="molecule type" value="Genomic_DNA"/>
</dbReference>
<sequence>MTALANFCNWNFEGGKDELFPFDVINSWEMVCSTSPAILMTSPTVVKAIFPDKTLLRSKAFPGEGDAETQNSPVSFFIGMAVASDPTVELAPLKFEYLDKKLPLMTHQIRYFVNTAYTWST</sequence>
<accession>A0A5B7GLT3</accession>
<evidence type="ECO:0000313" key="2">
    <source>
        <dbReference type="Proteomes" id="UP000324222"/>
    </source>
</evidence>
<reference evidence="1 2" key="1">
    <citation type="submission" date="2019-05" db="EMBL/GenBank/DDBJ databases">
        <title>Another draft genome of Portunus trituberculatus and its Hox gene families provides insights of decapod evolution.</title>
        <authorList>
            <person name="Jeong J.-H."/>
            <person name="Song I."/>
            <person name="Kim S."/>
            <person name="Choi T."/>
            <person name="Kim D."/>
            <person name="Ryu S."/>
            <person name="Kim W."/>
        </authorList>
    </citation>
    <scope>NUCLEOTIDE SEQUENCE [LARGE SCALE GENOMIC DNA]</scope>
    <source>
        <tissue evidence="1">Muscle</tissue>
    </source>
</reference>
<keyword evidence="2" id="KW-1185">Reference proteome</keyword>
<comment type="caution">
    <text evidence="1">The sequence shown here is derived from an EMBL/GenBank/DDBJ whole genome shotgun (WGS) entry which is preliminary data.</text>
</comment>
<dbReference type="AlphaFoldDB" id="A0A5B7GLT3"/>
<gene>
    <name evidence="1" type="ORF">E2C01_051960</name>
</gene>
<proteinExistence type="predicted"/>
<dbReference type="Proteomes" id="UP000324222">
    <property type="component" value="Unassembled WGS sequence"/>
</dbReference>
<protein>
    <submittedName>
        <fullName evidence="1">Uncharacterized protein</fullName>
    </submittedName>
</protein>